<feature type="chain" id="PRO_5045437176" description="diguanylate cyclase" evidence="5">
    <location>
        <begin position="19"/>
        <end position="609"/>
    </location>
</feature>
<dbReference type="InterPro" id="IPR011623">
    <property type="entry name" value="7TMR_DISM_rcpt_extracell_dom1"/>
</dbReference>
<dbReference type="InterPro" id="IPR050469">
    <property type="entry name" value="Diguanylate_Cyclase"/>
</dbReference>
<reference evidence="8" key="1">
    <citation type="journal article" date="2019" name="Int. J. Syst. Evol. Microbiol.">
        <title>The Global Catalogue of Microorganisms (GCM) 10K type strain sequencing project: providing services to taxonomists for standard genome sequencing and annotation.</title>
        <authorList>
            <consortium name="The Broad Institute Genomics Platform"/>
            <consortium name="The Broad Institute Genome Sequencing Center for Infectious Disease"/>
            <person name="Wu L."/>
            <person name="Ma J."/>
        </authorList>
    </citation>
    <scope>NUCLEOTIDE SEQUENCE [LARGE SCALE GENOMIC DNA]</scope>
    <source>
        <strain evidence="8">JCM 17555</strain>
    </source>
</reference>
<feature type="signal peptide" evidence="5">
    <location>
        <begin position="1"/>
        <end position="18"/>
    </location>
</feature>
<feature type="transmembrane region" description="Helical" evidence="4">
    <location>
        <begin position="208"/>
        <end position="232"/>
    </location>
</feature>
<feature type="transmembrane region" description="Helical" evidence="4">
    <location>
        <begin position="363"/>
        <end position="381"/>
    </location>
</feature>
<dbReference type="InterPro" id="IPR043128">
    <property type="entry name" value="Rev_trsase/Diguanyl_cyclase"/>
</dbReference>
<dbReference type="CDD" id="cd01949">
    <property type="entry name" value="GGDEF"/>
    <property type="match status" value="1"/>
</dbReference>
<keyword evidence="5" id="KW-0732">Signal</keyword>
<accession>A0ABP7P1I7</accession>
<dbReference type="PANTHER" id="PTHR45138:SF9">
    <property type="entry name" value="DIGUANYLATE CYCLASE DGCM-RELATED"/>
    <property type="match status" value="1"/>
</dbReference>
<dbReference type="InterPro" id="IPR029787">
    <property type="entry name" value="Nucleotide_cyclase"/>
</dbReference>
<dbReference type="Pfam" id="PF07696">
    <property type="entry name" value="7TMR-DISMED2"/>
    <property type="match status" value="1"/>
</dbReference>
<feature type="coiled-coil region" evidence="3">
    <location>
        <begin position="383"/>
        <end position="432"/>
    </location>
</feature>
<feature type="transmembrane region" description="Helical" evidence="4">
    <location>
        <begin position="300"/>
        <end position="319"/>
    </location>
</feature>
<evidence type="ECO:0000313" key="7">
    <source>
        <dbReference type="EMBL" id="GAA3958147.1"/>
    </source>
</evidence>
<keyword evidence="4" id="KW-0472">Membrane</keyword>
<dbReference type="SUPFAM" id="SSF55073">
    <property type="entry name" value="Nucleotide cyclase"/>
    <property type="match status" value="1"/>
</dbReference>
<organism evidence="7 8">
    <name type="scientific">Allohahella marinimesophila</name>
    <dbReference type="NCBI Taxonomy" id="1054972"/>
    <lineage>
        <taxon>Bacteria</taxon>
        <taxon>Pseudomonadati</taxon>
        <taxon>Pseudomonadota</taxon>
        <taxon>Gammaproteobacteria</taxon>
        <taxon>Oceanospirillales</taxon>
        <taxon>Hahellaceae</taxon>
        <taxon>Allohahella</taxon>
    </lineage>
</organism>
<proteinExistence type="predicted"/>
<name>A0ABP7P1I7_9GAMM</name>
<evidence type="ECO:0000256" key="4">
    <source>
        <dbReference type="SAM" id="Phobius"/>
    </source>
</evidence>
<keyword evidence="8" id="KW-1185">Reference proteome</keyword>
<dbReference type="EMBL" id="BAABBO010000007">
    <property type="protein sequence ID" value="GAA3958147.1"/>
    <property type="molecule type" value="Genomic_DNA"/>
</dbReference>
<evidence type="ECO:0000259" key="6">
    <source>
        <dbReference type="PROSITE" id="PS50887"/>
    </source>
</evidence>
<dbReference type="PANTHER" id="PTHR45138">
    <property type="entry name" value="REGULATORY COMPONENTS OF SENSORY TRANSDUCTION SYSTEM"/>
    <property type="match status" value="1"/>
</dbReference>
<comment type="caution">
    <text evidence="7">The sequence shown here is derived from an EMBL/GenBank/DDBJ whole genome shotgun (WGS) entry which is preliminary data.</text>
</comment>
<evidence type="ECO:0000256" key="1">
    <source>
        <dbReference type="ARBA" id="ARBA00012528"/>
    </source>
</evidence>
<dbReference type="Pfam" id="PF07695">
    <property type="entry name" value="7TMR-DISM_7TM"/>
    <property type="match status" value="1"/>
</dbReference>
<feature type="domain" description="GGDEF" evidence="6">
    <location>
        <begin position="467"/>
        <end position="602"/>
    </location>
</feature>
<protein>
    <recommendedName>
        <fullName evidence="1">diguanylate cyclase</fullName>
        <ecNumber evidence="1">2.7.7.65</ecNumber>
    </recommendedName>
</protein>
<evidence type="ECO:0000256" key="5">
    <source>
        <dbReference type="SAM" id="SignalP"/>
    </source>
</evidence>
<dbReference type="Gene3D" id="3.30.70.270">
    <property type="match status" value="1"/>
</dbReference>
<dbReference type="Proteomes" id="UP001501337">
    <property type="component" value="Unassembled WGS sequence"/>
</dbReference>
<dbReference type="Pfam" id="PF00990">
    <property type="entry name" value="GGDEF"/>
    <property type="match status" value="1"/>
</dbReference>
<sequence>MIRYCCLLLLLVTHFAAANTVILEDGQKIQLGQQIEYLKDADGMLSIDQVRALDDAQWQTSEQDILNFGYTSATYWLRFSLSHAGSAAERHLLEIAYPVLDQIDTFIYRDGVLQNHFEMGDRLPFHARPIEHPHFVIPLALPPHQDTEIYLRVQSSSSVQVPMAIWHGDALLEHSYVEALGRALFYGAMLVMAIYNLLIFVSVRETSYLWYVLHVTATLFLLASMQGVTFQLLWPESTVWNDRVLLVALSGMLSFPCMFVRSFLKIPQSRPKLARVLLVLGGLGLVTTAGAFVLPYRIMIVGMLLCIIVVIMCCLWAGIVRWRDGFHAAKFYLSAWIFLLMGGILVISNKMGMLPRNWLTENAAQLGAGAEIVLLSFALAYRMNHERQMRNQAQKESADAQRRLLEHQMQANEELDRIVRERTEALEQANAQLTKISSTDALTGVMNRRALDSLFELEYKRAYRDKSPIAIIMIDLDHFKQINDTHGHHVGDLCLARAAEIIRSCIRRPPDNCARWGGEEFVVLLPNTDLDGAVTVAETIIAKFAESRVCHDELSLKMAASMGAASHVPQDAAGREDLLKQADELLYVAKANGRNRVEFDNPRKRTANN</sequence>
<feature type="transmembrane region" description="Helical" evidence="4">
    <location>
        <begin position="244"/>
        <end position="264"/>
    </location>
</feature>
<dbReference type="SMART" id="SM00267">
    <property type="entry name" value="GGDEF"/>
    <property type="match status" value="1"/>
</dbReference>
<evidence type="ECO:0000256" key="3">
    <source>
        <dbReference type="SAM" id="Coils"/>
    </source>
</evidence>
<feature type="transmembrane region" description="Helical" evidence="4">
    <location>
        <begin position="183"/>
        <end position="201"/>
    </location>
</feature>
<feature type="transmembrane region" description="Helical" evidence="4">
    <location>
        <begin position="276"/>
        <end position="294"/>
    </location>
</feature>
<dbReference type="NCBIfam" id="TIGR00254">
    <property type="entry name" value="GGDEF"/>
    <property type="match status" value="1"/>
</dbReference>
<dbReference type="PROSITE" id="PS50887">
    <property type="entry name" value="GGDEF"/>
    <property type="match status" value="1"/>
</dbReference>
<dbReference type="InterPro" id="IPR011622">
    <property type="entry name" value="7TMR_DISM_rcpt_extracell_dom2"/>
</dbReference>
<comment type="catalytic activity">
    <reaction evidence="2">
        <text>2 GTP = 3',3'-c-di-GMP + 2 diphosphate</text>
        <dbReference type="Rhea" id="RHEA:24898"/>
        <dbReference type="ChEBI" id="CHEBI:33019"/>
        <dbReference type="ChEBI" id="CHEBI:37565"/>
        <dbReference type="ChEBI" id="CHEBI:58805"/>
        <dbReference type="EC" id="2.7.7.65"/>
    </reaction>
</comment>
<dbReference type="EC" id="2.7.7.65" evidence="1"/>
<evidence type="ECO:0000313" key="8">
    <source>
        <dbReference type="Proteomes" id="UP001501337"/>
    </source>
</evidence>
<dbReference type="Gene3D" id="2.60.40.2380">
    <property type="match status" value="1"/>
</dbReference>
<evidence type="ECO:0000256" key="2">
    <source>
        <dbReference type="ARBA" id="ARBA00034247"/>
    </source>
</evidence>
<feature type="transmembrane region" description="Helical" evidence="4">
    <location>
        <begin position="331"/>
        <end position="351"/>
    </location>
</feature>
<keyword evidence="4" id="KW-0812">Transmembrane</keyword>
<keyword evidence="4" id="KW-1133">Transmembrane helix</keyword>
<dbReference type="InterPro" id="IPR000160">
    <property type="entry name" value="GGDEF_dom"/>
</dbReference>
<gene>
    <name evidence="7" type="ORF">GCM10022278_15760</name>
</gene>
<keyword evidence="3" id="KW-0175">Coiled coil</keyword>